<evidence type="ECO:0000313" key="2">
    <source>
        <dbReference type="Proteomes" id="UP001348817"/>
    </source>
</evidence>
<accession>A0AAU9DB90</accession>
<name>A0AAU9DB90_9BACT</name>
<evidence type="ECO:0000313" key="1">
    <source>
        <dbReference type="EMBL" id="BDD10346.1"/>
    </source>
</evidence>
<sequence>MMKNNKRDSHSLSKQPALESRLFLFYPKLLRKENPWFNPKPDPYLKFKPKNKGMARLFQNKNTECS</sequence>
<protein>
    <submittedName>
        <fullName evidence="1">Uncharacterized protein</fullName>
    </submittedName>
</protein>
<dbReference type="Proteomes" id="UP001348817">
    <property type="component" value="Chromosome"/>
</dbReference>
<dbReference type="AlphaFoldDB" id="A0AAU9DB90"/>
<keyword evidence="2" id="KW-1185">Reference proteome</keyword>
<reference evidence="1 2" key="1">
    <citation type="submission" date="2021-12" db="EMBL/GenBank/DDBJ databases">
        <title>Genome sequencing of bacteria with rrn-lacking chromosome and rrn-plasmid.</title>
        <authorList>
            <person name="Anda M."/>
            <person name="Iwasaki W."/>
        </authorList>
    </citation>
    <scope>NUCLEOTIDE SEQUENCE [LARGE SCALE GENOMIC DNA]</scope>
    <source>
        <strain evidence="1 2">DSM 100852</strain>
    </source>
</reference>
<dbReference type="EMBL" id="AP025314">
    <property type="protein sequence ID" value="BDD10346.1"/>
    <property type="molecule type" value="Genomic_DNA"/>
</dbReference>
<dbReference type="KEGG" id="fax:FUAX_27780"/>
<gene>
    <name evidence="1" type="ORF">FUAX_27780</name>
</gene>
<proteinExistence type="predicted"/>
<organism evidence="1 2">
    <name type="scientific">Fulvitalea axinellae</name>
    <dbReference type="NCBI Taxonomy" id="1182444"/>
    <lineage>
        <taxon>Bacteria</taxon>
        <taxon>Pseudomonadati</taxon>
        <taxon>Bacteroidota</taxon>
        <taxon>Cytophagia</taxon>
        <taxon>Cytophagales</taxon>
        <taxon>Persicobacteraceae</taxon>
        <taxon>Fulvitalea</taxon>
    </lineage>
</organism>